<dbReference type="AlphaFoldDB" id="A0A558CU42"/>
<reference evidence="1 2" key="1">
    <citation type="submission" date="2019-07" db="EMBL/GenBank/DDBJ databases">
        <authorList>
            <person name="Duangmal K."/>
            <person name="Teo W.F.A."/>
        </authorList>
    </citation>
    <scope>NUCLEOTIDE SEQUENCE [LARGE SCALE GENOMIC DNA]</scope>
    <source>
        <strain evidence="1 2">TBRC 6029</strain>
    </source>
</reference>
<gene>
    <name evidence="1" type="ORF">FNH05_13200</name>
</gene>
<comment type="caution">
    <text evidence="1">The sequence shown here is derived from an EMBL/GenBank/DDBJ whole genome shotgun (WGS) entry which is preliminary data.</text>
</comment>
<accession>A0A558CU42</accession>
<keyword evidence="2" id="KW-1185">Reference proteome</keyword>
<sequence>MAGLDQTWDARLALPAADLAIVGTLAWLEKDFEAYLIKDGDQCPPSSIGSLLMPKVGRAATWFTRIFASSQFAENIPLPRDLRAVILDGSGAIKYLAEIETPVAICIFDRSVADETAVELVVQMRNTRSEPIGMNELRWHPPEGVEALAFTVAL</sequence>
<protein>
    <submittedName>
        <fullName evidence="1">Uncharacterized protein</fullName>
    </submittedName>
</protein>
<name>A0A558CU42_9PSEU</name>
<proteinExistence type="predicted"/>
<evidence type="ECO:0000313" key="2">
    <source>
        <dbReference type="Proteomes" id="UP000320011"/>
    </source>
</evidence>
<dbReference type="Proteomes" id="UP000320011">
    <property type="component" value="Unassembled WGS sequence"/>
</dbReference>
<reference evidence="1 2" key="2">
    <citation type="submission" date="2019-08" db="EMBL/GenBank/DDBJ databases">
        <title>Amycolatopsis acidicola sp. nov., isolated from peat swamp forest soil.</title>
        <authorList>
            <person name="Srisuk N."/>
        </authorList>
    </citation>
    <scope>NUCLEOTIDE SEQUENCE [LARGE SCALE GENOMIC DNA]</scope>
    <source>
        <strain evidence="1 2">TBRC 6029</strain>
    </source>
</reference>
<organism evidence="1 2">
    <name type="scientific">Amycolatopsis rhizosphaerae</name>
    <dbReference type="NCBI Taxonomy" id="2053003"/>
    <lineage>
        <taxon>Bacteria</taxon>
        <taxon>Bacillati</taxon>
        <taxon>Actinomycetota</taxon>
        <taxon>Actinomycetes</taxon>
        <taxon>Pseudonocardiales</taxon>
        <taxon>Pseudonocardiaceae</taxon>
        <taxon>Amycolatopsis</taxon>
    </lineage>
</organism>
<dbReference type="EMBL" id="VJWX01000104">
    <property type="protein sequence ID" value="TVT52291.1"/>
    <property type="molecule type" value="Genomic_DNA"/>
</dbReference>
<dbReference type="OrthoDB" id="4578329at2"/>
<evidence type="ECO:0000313" key="1">
    <source>
        <dbReference type="EMBL" id="TVT52291.1"/>
    </source>
</evidence>